<protein>
    <recommendedName>
        <fullName evidence="3">XRE family transcriptional regulator</fullName>
    </recommendedName>
</protein>
<reference evidence="1" key="2">
    <citation type="journal article" date="2023" name="Microbiome">
        <title>Synthase-selected sorting approach identifies a beta-lactone synthase in a nudibranch symbiotic bacterium.</title>
        <authorList>
            <person name="Dzunkova M."/>
            <person name="La Clair J.J."/>
            <person name="Tyml T."/>
            <person name="Doud D."/>
            <person name="Schulz F."/>
            <person name="Piquer-Esteban S."/>
            <person name="Porcel Sanchis D."/>
            <person name="Osborn A."/>
            <person name="Robinson D."/>
            <person name="Louie K.B."/>
            <person name="Bowen B.P."/>
            <person name="Bowers R.M."/>
            <person name="Lee J."/>
            <person name="Arnau V."/>
            <person name="Diaz-Villanueva W."/>
            <person name="Stepanauskas R."/>
            <person name="Gosliner T."/>
            <person name="Date S.V."/>
            <person name="Northen T.R."/>
            <person name="Cheng J.F."/>
            <person name="Burkart M.D."/>
            <person name="Woyke T."/>
        </authorList>
    </citation>
    <scope>NUCLEOTIDE SEQUENCE</scope>
    <source>
        <strain evidence="1">Df01</strain>
    </source>
</reference>
<proteinExistence type="predicted"/>
<evidence type="ECO:0000313" key="1">
    <source>
        <dbReference type="EMBL" id="MDM5147820.1"/>
    </source>
</evidence>
<evidence type="ECO:0000313" key="2">
    <source>
        <dbReference type="Proteomes" id="UP001168167"/>
    </source>
</evidence>
<name>A0ABT7QMK9_9GAMM</name>
<reference evidence="1" key="1">
    <citation type="submission" date="2022-08" db="EMBL/GenBank/DDBJ databases">
        <authorList>
            <person name="Dzunkova M."/>
            <person name="La Clair J."/>
            <person name="Tyml T."/>
            <person name="Doud D."/>
            <person name="Schulz F."/>
            <person name="Piquer S."/>
            <person name="Porcel Sanchis D."/>
            <person name="Osborn A."/>
            <person name="Robinson D."/>
            <person name="Louie K.B."/>
            <person name="Bowen B.P."/>
            <person name="Bowers R."/>
            <person name="Lee J."/>
            <person name="Arnau Llombart V."/>
            <person name="Diaz Villanueva W."/>
            <person name="Gosliner T."/>
            <person name="Northen T."/>
            <person name="Cheng J.-F."/>
            <person name="Burkart M.D."/>
            <person name="Woyke T."/>
        </authorList>
    </citation>
    <scope>NUCLEOTIDE SEQUENCE</scope>
    <source>
        <strain evidence="1">Df01</strain>
    </source>
</reference>
<keyword evidence="2" id="KW-1185">Reference proteome</keyword>
<dbReference type="Proteomes" id="UP001168167">
    <property type="component" value="Unassembled WGS sequence"/>
</dbReference>
<gene>
    <name evidence="1" type="ORF">NQX30_05495</name>
</gene>
<sequence length="117" mass="13415">MVFIRIKKGDRLATPQSVEIWEETRQKMIKKHESVKAVAERMGVDIKYLQALVAKAPARVQRGTIRAQIVERLGANIAIVDTIGGRYKSYRSKSDDPFWDFAANPFIKLIRDRQGRT</sequence>
<comment type="caution">
    <text evidence="1">The sequence shown here is derived from an EMBL/GenBank/DDBJ whole genome shotgun (WGS) entry which is preliminary data.</text>
</comment>
<organism evidence="1 2">
    <name type="scientific">Candidatus Doriopsillibacter californiensis</name>
    <dbReference type="NCBI Taxonomy" id="2970740"/>
    <lineage>
        <taxon>Bacteria</taxon>
        <taxon>Pseudomonadati</taxon>
        <taxon>Pseudomonadota</taxon>
        <taxon>Gammaproteobacteria</taxon>
        <taxon>Candidatus Tethybacterales</taxon>
        <taxon>Candidatus Persebacteraceae</taxon>
        <taxon>Candidatus Doriopsillibacter</taxon>
    </lineage>
</organism>
<dbReference type="EMBL" id="JANQAO010000003">
    <property type="protein sequence ID" value="MDM5147820.1"/>
    <property type="molecule type" value="Genomic_DNA"/>
</dbReference>
<accession>A0ABT7QMK9</accession>
<evidence type="ECO:0008006" key="3">
    <source>
        <dbReference type="Google" id="ProtNLM"/>
    </source>
</evidence>